<feature type="region of interest" description="Disordered" evidence="1">
    <location>
        <begin position="598"/>
        <end position="618"/>
    </location>
</feature>
<organism evidence="2 3">
    <name type="scientific">Halteria grandinella</name>
    <dbReference type="NCBI Taxonomy" id="5974"/>
    <lineage>
        <taxon>Eukaryota</taxon>
        <taxon>Sar</taxon>
        <taxon>Alveolata</taxon>
        <taxon>Ciliophora</taxon>
        <taxon>Intramacronucleata</taxon>
        <taxon>Spirotrichea</taxon>
        <taxon>Stichotrichia</taxon>
        <taxon>Sporadotrichida</taxon>
        <taxon>Halteriidae</taxon>
        <taxon>Halteria</taxon>
    </lineage>
</organism>
<comment type="caution">
    <text evidence="2">The sequence shown here is derived from an EMBL/GenBank/DDBJ whole genome shotgun (WGS) entry which is preliminary data.</text>
</comment>
<sequence length="1598" mass="182965">MELSAPFFLLPNSSATPLTNKHAAKEATHSSKSKRMRNSQLSPNATIYQDNLALKVAISPKKVTQAVKGEQKITILNPRELELMANNTFIASNASRTQPNKTKLSKTVMLNVRSPNAAKKHIMAGLSFIQNESTGRQRQSQGIHSRGLRNAALNRTVIFRTDAENEHRVKEQSFFQQALNRRSVRPGQTFYNLDGALVAMTSQHEKQIVDEKTLPSVSSTINNCEIQNASKRKSVKSAHRQVGGQIRPHPNLFMMNDNNIGLQIMKQIEEPQDGSFLQEQYAIQSPLRLSQRNNQEDIQIQQQFRHLIPVTSTPDQLVNESAFESNRQQQQKLLASNQANTKSLPQLNGNTQQTASQKSISTILSKRKFIRPNELNNLQKRGQRPVTQGASNRGADAPILIVSLNQQRAQEIQSGSNDRQESLIIRRSQLTEKPSVEHKQFYPKHKELRRSIITQSHRFQHIQHQGAMLSNPDSSLLLDESDLSIFHTNKRQSIPKAQQKTSSAKQQPKQQESTSSQKKSQSRFTAFTTLPEQESRSRQEQQSNQDIIRQRFQQNIQFFNNFPLSKILQQQNAQSMSTVLSGPLTQDGGVRKVANRKLTRASGDRSSNRQSLNNSVVKAPEPKVYNQNMLSLAFKENKRVLEERRKKNSSEIGTIRKDLVDKATKTTRPLTEFNIGNENDQPSNGEQDNFPLNRVAIGALIKEMLQQRNALQKEHLRKIDKKLKQQQHNDSNSHHNLYFNTQSPQNKLFQGMSSGRHVQQSQPTILSNNISQIVFQQNEASTNQTSGLLILDKNLSNSQFMSADNAEAPELAIVDSGTYVLNDHLNKLREHKLSDDECHKLLSVMNSFKAEEDQEGPVFENIEEIIDQINNERVNSAKHSEMQPNTDILKKRYTSRIMKNTRLQVLKKTTEQIQNSQKHKTDFKLAEEQQKNKHIYPPTTIDIIHIINEDIYSYKSHPINKSINRINSFIFLAFKSKDSQSMSSQLDYLKPEFKKYNIPVPPKNTPMTATFIRTREVLAQAKYQLMNALCTAINISNGNFDPKKFEIPQQLKFFIGRGNNSHMVKAILRQRLMGNWTQKDRAPHSSNSHVDNVAILEETTLEDVNFIWTQVKRQHIANTFKTLQSHNESKQKTGNTKFVQFLKQLAKDPTSKPPIADITPIQAAPLQLRLYGKLENNFHLSNKKALFMNMKLYYEALNQDPFDVLPLTFHIKTGLDDPEYQDFKKTFEEYGKNLASFKNVWIIKPGENTNRGTGIQVCNTLKEIEAIIRESSGCMLGYSTFIVQKYIEKPLLIKKRKFDIRCYGLFTSINGVQKGFFYNDGYIRTSSKEYNTNNLSNKFVHLTNDAIQKCSDDYGRYENGNKMSFKEFQKYLDQHHASQNVEFNRDLWPQIKKLIQDTFRAVYGKLDPQKRLHGFEVFGYDFMIDEDFRIYLIEVNTNPCLETTCPLLARIISEMLDNTFKVAFDPLFFSTLNQGGQLALPDYQAKPLPQTPLNGNTSSTSVYPKKQTQATQSDVSITIIKYELVFDENIEGDFLKEKVLCKTMQETIENIGEDEDEMAEVQEEGDQQPQKILMQIDEKDEDDDRVGSSIQFVRLNEQ</sequence>
<feature type="region of interest" description="Disordered" evidence="1">
    <location>
        <begin position="14"/>
        <end position="39"/>
    </location>
</feature>
<dbReference type="Pfam" id="PF03133">
    <property type="entry name" value="TTL"/>
    <property type="match status" value="1"/>
</dbReference>
<dbReference type="PROSITE" id="PS51221">
    <property type="entry name" value="TTL"/>
    <property type="match status" value="1"/>
</dbReference>
<evidence type="ECO:0008006" key="4">
    <source>
        <dbReference type="Google" id="ProtNLM"/>
    </source>
</evidence>
<accession>A0A8J8P6F0</accession>
<dbReference type="OrthoDB" id="196367at2759"/>
<name>A0A8J8P6F0_HALGN</name>
<feature type="compositionally biased region" description="Low complexity" evidence="1">
    <location>
        <begin position="495"/>
        <end position="519"/>
    </location>
</feature>
<feature type="compositionally biased region" description="Polar residues" evidence="1">
    <location>
        <begin position="671"/>
        <end position="687"/>
    </location>
</feature>
<gene>
    <name evidence="2" type="ORF">FGO68_gene4978</name>
</gene>
<reference evidence="2" key="1">
    <citation type="submission" date="2019-06" db="EMBL/GenBank/DDBJ databases">
        <authorList>
            <person name="Zheng W."/>
        </authorList>
    </citation>
    <scope>NUCLEOTIDE SEQUENCE</scope>
    <source>
        <strain evidence="2">QDHG01</strain>
    </source>
</reference>
<proteinExistence type="predicted"/>
<dbReference type="EMBL" id="RRYP01000729">
    <property type="protein sequence ID" value="TNV86940.1"/>
    <property type="molecule type" value="Genomic_DNA"/>
</dbReference>
<keyword evidence="3" id="KW-1185">Reference proteome</keyword>
<dbReference type="Gene3D" id="3.30.470.20">
    <property type="entry name" value="ATP-grasp fold, B domain"/>
    <property type="match status" value="1"/>
</dbReference>
<dbReference type="PANTHER" id="PTHR46069">
    <property type="entry name" value="TUBULIN TYROSINE LIGASE"/>
    <property type="match status" value="1"/>
</dbReference>
<evidence type="ECO:0000313" key="2">
    <source>
        <dbReference type="EMBL" id="TNV86940.1"/>
    </source>
</evidence>
<evidence type="ECO:0000313" key="3">
    <source>
        <dbReference type="Proteomes" id="UP000785679"/>
    </source>
</evidence>
<evidence type="ECO:0000256" key="1">
    <source>
        <dbReference type="SAM" id="MobiDB-lite"/>
    </source>
</evidence>
<feature type="region of interest" description="Disordered" evidence="1">
    <location>
        <begin position="489"/>
        <end position="545"/>
    </location>
</feature>
<dbReference type="InterPro" id="IPR004344">
    <property type="entry name" value="TTL/TTLL_fam"/>
</dbReference>
<protein>
    <recommendedName>
        <fullName evidence="4">Tubulin-tyrosine ligase family protein</fullName>
    </recommendedName>
</protein>
<dbReference type="SUPFAM" id="SSF56059">
    <property type="entry name" value="Glutathione synthetase ATP-binding domain-like"/>
    <property type="match status" value="1"/>
</dbReference>
<dbReference type="Proteomes" id="UP000785679">
    <property type="component" value="Unassembled WGS sequence"/>
</dbReference>
<feature type="region of interest" description="Disordered" evidence="1">
    <location>
        <begin position="671"/>
        <end position="690"/>
    </location>
</feature>
<dbReference type="PANTHER" id="PTHR46069:SF1">
    <property type="entry name" value="CHROMOSOME UNDETERMINED SCAFFOLD_125, WHOLE GENOME SHOTGUN SEQUENCE"/>
    <property type="match status" value="1"/>
</dbReference>